<comment type="caution">
    <text evidence="8">The sequence shown here is derived from an EMBL/GenBank/DDBJ whole genome shotgun (WGS) entry which is preliminary data.</text>
</comment>
<proteinExistence type="predicted"/>
<dbReference type="OrthoDB" id="6151322at2759"/>
<evidence type="ECO:0000256" key="1">
    <source>
        <dbReference type="ARBA" id="ARBA00004141"/>
    </source>
</evidence>
<evidence type="ECO:0000256" key="6">
    <source>
        <dbReference type="PIRSR" id="PIRSR600175-1"/>
    </source>
</evidence>
<gene>
    <name evidence="8" type="ORF">EGW08_000339</name>
</gene>
<comment type="subcellular location">
    <subcellularLocation>
        <location evidence="1">Membrane</location>
        <topology evidence="1">Multi-pass membrane protein</topology>
    </subcellularLocation>
</comment>
<feature type="non-terminal residue" evidence="8">
    <location>
        <position position="1"/>
    </location>
</feature>
<evidence type="ECO:0000313" key="8">
    <source>
        <dbReference type="EMBL" id="RUS91937.1"/>
    </source>
</evidence>
<evidence type="ECO:0000256" key="4">
    <source>
        <dbReference type="ARBA" id="ARBA00022989"/>
    </source>
</evidence>
<dbReference type="AlphaFoldDB" id="A0A3S1I4C2"/>
<protein>
    <submittedName>
        <fullName evidence="8">Uncharacterized protein</fullName>
    </submittedName>
</protein>
<keyword evidence="5 7" id="KW-0472">Membrane</keyword>
<evidence type="ECO:0000256" key="2">
    <source>
        <dbReference type="ARBA" id="ARBA00022448"/>
    </source>
</evidence>
<keyword evidence="6" id="KW-0915">Sodium</keyword>
<evidence type="ECO:0000256" key="5">
    <source>
        <dbReference type="ARBA" id="ARBA00023136"/>
    </source>
</evidence>
<accession>A0A3S1I4C2</accession>
<feature type="binding site" evidence="6">
    <location>
        <position position="28"/>
    </location>
    <ligand>
        <name>Na(+)</name>
        <dbReference type="ChEBI" id="CHEBI:29101"/>
        <label>1</label>
    </ligand>
</feature>
<dbReference type="InterPro" id="IPR000175">
    <property type="entry name" value="Na/ntran_symport"/>
</dbReference>
<evidence type="ECO:0000313" key="9">
    <source>
        <dbReference type="Proteomes" id="UP000271974"/>
    </source>
</evidence>
<name>A0A3S1I4C2_ELYCH</name>
<dbReference type="EMBL" id="RQTK01000004">
    <property type="protein sequence ID" value="RUS91937.1"/>
    <property type="molecule type" value="Genomic_DNA"/>
</dbReference>
<keyword evidence="3 7" id="KW-0812">Transmembrane</keyword>
<sequence>IMTGGVLSPSPNKWSLLQVAAVCCFSSVGYFGFTSLPYYVHLHSGLFFVAYYTLLVLVCLPVCYVQIKLGAMYRRGLVGIFSHLVPILKGVAASLLIMTYFRSITHALEISYGVHYMVVSCFKTFPWGGKADTNISTQEAKITIFDNIKTNPEDRYFIHMKLTPTQPVGGEIARARTADLLRRKPMFYRGATAPLGIYCNKERT</sequence>
<evidence type="ECO:0000256" key="3">
    <source>
        <dbReference type="ARBA" id="ARBA00022692"/>
    </source>
</evidence>
<dbReference type="PROSITE" id="PS50267">
    <property type="entry name" value="NA_NEUROTRAN_SYMP_3"/>
    <property type="match status" value="1"/>
</dbReference>
<feature type="transmembrane region" description="Helical" evidence="7">
    <location>
        <begin position="16"/>
        <end position="40"/>
    </location>
</feature>
<keyword evidence="4 7" id="KW-1133">Transmembrane helix</keyword>
<feature type="transmembrane region" description="Helical" evidence="7">
    <location>
        <begin position="77"/>
        <end position="101"/>
    </location>
</feature>
<dbReference type="PANTHER" id="PTHR11616">
    <property type="entry name" value="SODIUM/CHLORIDE DEPENDENT TRANSPORTER"/>
    <property type="match status" value="1"/>
</dbReference>
<keyword evidence="9" id="KW-1185">Reference proteome</keyword>
<keyword evidence="6" id="KW-0479">Metal-binding</keyword>
<dbReference type="GO" id="GO:0006865">
    <property type="term" value="P:amino acid transport"/>
    <property type="evidence" value="ECO:0007669"/>
    <property type="project" value="TreeGrafter"/>
</dbReference>
<reference evidence="8 9" key="1">
    <citation type="submission" date="2019-01" db="EMBL/GenBank/DDBJ databases">
        <title>A draft genome assembly of the solar-powered sea slug Elysia chlorotica.</title>
        <authorList>
            <person name="Cai H."/>
            <person name="Li Q."/>
            <person name="Fang X."/>
            <person name="Li J."/>
            <person name="Curtis N.E."/>
            <person name="Altenburger A."/>
            <person name="Shibata T."/>
            <person name="Feng M."/>
            <person name="Maeda T."/>
            <person name="Schwartz J.A."/>
            <person name="Shigenobu S."/>
            <person name="Lundholm N."/>
            <person name="Nishiyama T."/>
            <person name="Yang H."/>
            <person name="Hasebe M."/>
            <person name="Li S."/>
            <person name="Pierce S.K."/>
            <person name="Wang J."/>
        </authorList>
    </citation>
    <scope>NUCLEOTIDE SEQUENCE [LARGE SCALE GENOMIC DNA]</scope>
    <source>
        <strain evidence="8">EC2010</strain>
        <tissue evidence="8">Whole organism of an adult</tissue>
    </source>
</reference>
<organism evidence="8 9">
    <name type="scientific">Elysia chlorotica</name>
    <name type="common">Eastern emerald elysia</name>
    <name type="synonym">Sea slug</name>
    <dbReference type="NCBI Taxonomy" id="188477"/>
    <lineage>
        <taxon>Eukaryota</taxon>
        <taxon>Metazoa</taxon>
        <taxon>Spiralia</taxon>
        <taxon>Lophotrochozoa</taxon>
        <taxon>Mollusca</taxon>
        <taxon>Gastropoda</taxon>
        <taxon>Heterobranchia</taxon>
        <taxon>Euthyneura</taxon>
        <taxon>Panpulmonata</taxon>
        <taxon>Sacoglossa</taxon>
        <taxon>Placobranchoidea</taxon>
        <taxon>Plakobranchidae</taxon>
        <taxon>Elysia</taxon>
    </lineage>
</organism>
<dbReference type="Pfam" id="PF00209">
    <property type="entry name" value="SNF"/>
    <property type="match status" value="1"/>
</dbReference>
<dbReference type="GO" id="GO:0046872">
    <property type="term" value="F:metal ion binding"/>
    <property type="evidence" value="ECO:0007669"/>
    <property type="project" value="UniProtKB-KW"/>
</dbReference>
<evidence type="ECO:0000256" key="7">
    <source>
        <dbReference type="SAM" id="Phobius"/>
    </source>
</evidence>
<dbReference type="PANTHER" id="PTHR11616:SF240">
    <property type="entry name" value="BLOATED TUBULES, ISOFORM B-RELATED"/>
    <property type="match status" value="1"/>
</dbReference>
<feature type="transmembrane region" description="Helical" evidence="7">
    <location>
        <begin position="46"/>
        <end position="65"/>
    </location>
</feature>
<dbReference type="InterPro" id="IPR037272">
    <property type="entry name" value="SNS_sf"/>
</dbReference>
<dbReference type="GO" id="GO:0035725">
    <property type="term" value="P:sodium ion transmembrane transport"/>
    <property type="evidence" value="ECO:0007669"/>
    <property type="project" value="TreeGrafter"/>
</dbReference>
<dbReference type="Proteomes" id="UP000271974">
    <property type="component" value="Unassembled WGS sequence"/>
</dbReference>
<keyword evidence="2" id="KW-0813">Transport</keyword>
<dbReference type="GO" id="GO:0005886">
    <property type="term" value="C:plasma membrane"/>
    <property type="evidence" value="ECO:0007669"/>
    <property type="project" value="TreeGrafter"/>
</dbReference>
<dbReference type="SUPFAM" id="SSF161070">
    <property type="entry name" value="SNF-like"/>
    <property type="match status" value="1"/>
</dbReference>